<protein>
    <submittedName>
        <fullName evidence="1">Replication protein A 70 kDa dna-binding subunit</fullName>
    </submittedName>
</protein>
<reference evidence="1 2" key="1">
    <citation type="journal article" date="2018" name="Front. Plant Sci.">
        <title>Red Clover (Trifolium pratense) and Zigzag Clover (T. medium) - A Picture of Genomic Similarities and Differences.</title>
        <authorList>
            <person name="Dluhosova J."/>
            <person name="Istvanek J."/>
            <person name="Nedelnik J."/>
            <person name="Repkova J."/>
        </authorList>
    </citation>
    <scope>NUCLEOTIDE SEQUENCE [LARGE SCALE GENOMIC DNA]</scope>
    <source>
        <strain evidence="2">cv. 10/8</strain>
        <tissue evidence="1">Leaf</tissue>
    </source>
</reference>
<keyword evidence="2" id="KW-1185">Reference proteome</keyword>
<keyword evidence="1" id="KW-0238">DNA-binding</keyword>
<sequence length="69" mass="7715">MFTAVGVEKTYERNGTQSKMVVVELDNDGYKFKCTLFGSYVDILNSYLASGETENVVVVILLAKVKIFQ</sequence>
<dbReference type="Gene3D" id="2.40.50.140">
    <property type="entry name" value="Nucleic acid-binding proteins"/>
    <property type="match status" value="1"/>
</dbReference>
<organism evidence="1 2">
    <name type="scientific">Trifolium medium</name>
    <dbReference type="NCBI Taxonomy" id="97028"/>
    <lineage>
        <taxon>Eukaryota</taxon>
        <taxon>Viridiplantae</taxon>
        <taxon>Streptophyta</taxon>
        <taxon>Embryophyta</taxon>
        <taxon>Tracheophyta</taxon>
        <taxon>Spermatophyta</taxon>
        <taxon>Magnoliopsida</taxon>
        <taxon>eudicotyledons</taxon>
        <taxon>Gunneridae</taxon>
        <taxon>Pentapetalae</taxon>
        <taxon>rosids</taxon>
        <taxon>fabids</taxon>
        <taxon>Fabales</taxon>
        <taxon>Fabaceae</taxon>
        <taxon>Papilionoideae</taxon>
        <taxon>50 kb inversion clade</taxon>
        <taxon>NPAAA clade</taxon>
        <taxon>Hologalegina</taxon>
        <taxon>IRL clade</taxon>
        <taxon>Trifolieae</taxon>
        <taxon>Trifolium</taxon>
    </lineage>
</organism>
<accession>A0A392QGE6</accession>
<dbReference type="InterPro" id="IPR012340">
    <property type="entry name" value="NA-bd_OB-fold"/>
</dbReference>
<dbReference type="AlphaFoldDB" id="A0A392QGE6"/>
<feature type="non-terminal residue" evidence="1">
    <location>
        <position position="69"/>
    </location>
</feature>
<comment type="caution">
    <text evidence="1">The sequence shown here is derived from an EMBL/GenBank/DDBJ whole genome shotgun (WGS) entry which is preliminary data.</text>
</comment>
<dbReference type="Proteomes" id="UP000265520">
    <property type="component" value="Unassembled WGS sequence"/>
</dbReference>
<evidence type="ECO:0000313" key="2">
    <source>
        <dbReference type="Proteomes" id="UP000265520"/>
    </source>
</evidence>
<dbReference type="GO" id="GO:0003677">
    <property type="term" value="F:DNA binding"/>
    <property type="evidence" value="ECO:0007669"/>
    <property type="project" value="UniProtKB-KW"/>
</dbReference>
<dbReference type="EMBL" id="LXQA010133170">
    <property type="protein sequence ID" value="MCI22934.1"/>
    <property type="molecule type" value="Genomic_DNA"/>
</dbReference>
<proteinExistence type="predicted"/>
<name>A0A392QGE6_9FABA</name>
<evidence type="ECO:0000313" key="1">
    <source>
        <dbReference type="EMBL" id="MCI22934.1"/>
    </source>
</evidence>